<gene>
    <name evidence="1" type="ORF">F4820DRAFT_463736</name>
</gene>
<accession>A0ACB9YTG5</accession>
<dbReference type="EMBL" id="MU393529">
    <property type="protein sequence ID" value="KAI4862290.1"/>
    <property type="molecule type" value="Genomic_DNA"/>
</dbReference>
<proteinExistence type="predicted"/>
<evidence type="ECO:0000313" key="2">
    <source>
        <dbReference type="Proteomes" id="UP001497700"/>
    </source>
</evidence>
<evidence type="ECO:0000313" key="1">
    <source>
        <dbReference type="EMBL" id="KAI4862290.1"/>
    </source>
</evidence>
<organism evidence="1 2">
    <name type="scientific">Hypoxylon rubiginosum</name>
    <dbReference type="NCBI Taxonomy" id="110542"/>
    <lineage>
        <taxon>Eukaryota</taxon>
        <taxon>Fungi</taxon>
        <taxon>Dikarya</taxon>
        <taxon>Ascomycota</taxon>
        <taxon>Pezizomycotina</taxon>
        <taxon>Sordariomycetes</taxon>
        <taxon>Xylariomycetidae</taxon>
        <taxon>Xylariales</taxon>
        <taxon>Hypoxylaceae</taxon>
        <taxon>Hypoxylon</taxon>
    </lineage>
</organism>
<keyword evidence="2" id="KW-1185">Reference proteome</keyword>
<comment type="caution">
    <text evidence="1">The sequence shown here is derived from an EMBL/GenBank/DDBJ whole genome shotgun (WGS) entry which is preliminary data.</text>
</comment>
<name>A0ACB9YTG5_9PEZI</name>
<protein>
    <submittedName>
        <fullName evidence="1">Uncharacterized protein</fullName>
    </submittedName>
</protein>
<reference evidence="1 2" key="1">
    <citation type="journal article" date="2022" name="New Phytol.">
        <title>Ecological generalism drives hyperdiversity of secondary metabolite gene clusters in xylarialean endophytes.</title>
        <authorList>
            <person name="Franco M.E.E."/>
            <person name="Wisecaver J.H."/>
            <person name="Arnold A.E."/>
            <person name="Ju Y.M."/>
            <person name="Slot J.C."/>
            <person name="Ahrendt S."/>
            <person name="Moore L.P."/>
            <person name="Eastman K.E."/>
            <person name="Scott K."/>
            <person name="Konkel Z."/>
            <person name="Mondo S.J."/>
            <person name="Kuo A."/>
            <person name="Hayes R.D."/>
            <person name="Haridas S."/>
            <person name="Andreopoulos B."/>
            <person name="Riley R."/>
            <person name="LaButti K."/>
            <person name="Pangilinan J."/>
            <person name="Lipzen A."/>
            <person name="Amirebrahimi M."/>
            <person name="Yan J."/>
            <person name="Adam C."/>
            <person name="Keymanesh K."/>
            <person name="Ng V."/>
            <person name="Louie K."/>
            <person name="Northen T."/>
            <person name="Drula E."/>
            <person name="Henrissat B."/>
            <person name="Hsieh H.M."/>
            <person name="Youens-Clark K."/>
            <person name="Lutzoni F."/>
            <person name="Miadlikowska J."/>
            <person name="Eastwood D.C."/>
            <person name="Hamelin R.C."/>
            <person name="Grigoriev I.V."/>
            <person name="U'Ren J.M."/>
        </authorList>
    </citation>
    <scope>NUCLEOTIDE SEQUENCE [LARGE SCALE GENOMIC DNA]</scope>
    <source>
        <strain evidence="1 2">CBS 119005</strain>
    </source>
</reference>
<sequence length="394" mass="43974">MFYPLYTRRTLRFLLYLRNNDNLRSLDLAFNFTDAENCNRVTKSLREILLTCRNLRSLKIYINPDRHVPTEYCEFGFAEAERPPPLEVIFSMLHERPDHILEESRQAIISRKILILGGITPEQTANFLQGIPYALKHIILPHSPSTGVDSILKHGARLQTLRVHVNLSGRDIPDQAQADLVAVIVAGFPKLRTLELYLPFVSEDAAGIYEPEEKKPKRRAPTDKAAGKNIPATPHLTARTAKGLFQHPRSTSTRQPSCLSKLTVAIAGPTRYYDSFSKRARWMRDHEIAFACVLSARDDEAAARSVFTTTCAGLPKVENEAIRAALDAAAAGHHPLDLLGSPEGDDDDDCEIVSPGFKYAWDGPLTMKERSAYRRGAVRAHGRYAPVAGVDIVL</sequence>
<dbReference type="Proteomes" id="UP001497700">
    <property type="component" value="Unassembled WGS sequence"/>
</dbReference>